<evidence type="ECO:0000313" key="1">
    <source>
        <dbReference type="EMBL" id="SEA30321.1"/>
    </source>
</evidence>
<dbReference type="InterPro" id="IPR001646">
    <property type="entry name" value="5peptide_repeat"/>
</dbReference>
<sequence>MSEYNLDLQYNDIIYDENEVNFKEFESCTFTNCDFSQCNFIAVTFIDCNFNSCNFSSSKINHVALRTVFFNKCKMTDVNFAMCDKLIFEVHFKDCILDFSKFYTLKMKGTTFTNSSLVAVDFMSTNLTEVLFSNCDLYRSEFEKAVADKADFRTSYNYSIDPTKTKLKKAQFSIEGLKGLLTKYDILVA</sequence>
<dbReference type="Proteomes" id="UP000198951">
    <property type="component" value="Unassembled WGS sequence"/>
</dbReference>
<protein>
    <submittedName>
        <fullName evidence="1">Uncharacterized protein YjbI, contains pentapeptide repeats</fullName>
    </submittedName>
</protein>
<dbReference type="Gene3D" id="2.160.20.80">
    <property type="entry name" value="E3 ubiquitin-protein ligase SopA"/>
    <property type="match status" value="1"/>
</dbReference>
<dbReference type="PANTHER" id="PTHR42999">
    <property type="entry name" value="ANTIBIOTIC RESISTANCE PROTEIN MCBG"/>
    <property type="match status" value="1"/>
</dbReference>
<gene>
    <name evidence="1" type="ORF">SAMN05443667_103176</name>
</gene>
<dbReference type="Pfam" id="PF13599">
    <property type="entry name" value="Pentapeptide_4"/>
    <property type="match status" value="2"/>
</dbReference>
<evidence type="ECO:0000313" key="2">
    <source>
        <dbReference type="Proteomes" id="UP000198951"/>
    </source>
</evidence>
<accession>A0A1H4A3W0</accession>
<dbReference type="RefSeq" id="WP_091086332.1">
    <property type="nucleotide sequence ID" value="NZ_FNRD01000003.1"/>
</dbReference>
<name>A0A1H4A3W0_9FLAO</name>
<dbReference type="STRING" id="150146.SAMN05443667_103176"/>
<reference evidence="2" key="1">
    <citation type="submission" date="2016-10" db="EMBL/GenBank/DDBJ databases">
        <authorList>
            <person name="Varghese N."/>
            <person name="Submissions S."/>
        </authorList>
    </citation>
    <scope>NUCLEOTIDE SEQUENCE [LARGE SCALE GENOMIC DNA]</scope>
    <source>
        <strain evidence="2">DSM 22376</strain>
    </source>
</reference>
<dbReference type="InterPro" id="IPR052949">
    <property type="entry name" value="PA_immunity-related"/>
</dbReference>
<dbReference type="PANTHER" id="PTHR42999:SF1">
    <property type="entry name" value="PENTAPEPTIDE REPEAT-CONTAINING PROTEIN"/>
    <property type="match status" value="1"/>
</dbReference>
<dbReference type="SUPFAM" id="SSF141571">
    <property type="entry name" value="Pentapeptide repeat-like"/>
    <property type="match status" value="1"/>
</dbReference>
<keyword evidence="2" id="KW-1185">Reference proteome</keyword>
<dbReference type="AlphaFoldDB" id="A0A1H4A3W0"/>
<dbReference type="OrthoDB" id="67652at2"/>
<organism evidence="1 2">
    <name type="scientific">Flavobacterium gillisiae</name>
    <dbReference type="NCBI Taxonomy" id="150146"/>
    <lineage>
        <taxon>Bacteria</taxon>
        <taxon>Pseudomonadati</taxon>
        <taxon>Bacteroidota</taxon>
        <taxon>Flavobacteriia</taxon>
        <taxon>Flavobacteriales</taxon>
        <taxon>Flavobacteriaceae</taxon>
        <taxon>Flavobacterium</taxon>
    </lineage>
</organism>
<dbReference type="EMBL" id="FNRD01000003">
    <property type="protein sequence ID" value="SEA30321.1"/>
    <property type="molecule type" value="Genomic_DNA"/>
</dbReference>
<proteinExistence type="predicted"/>